<dbReference type="Proteomes" id="UP000290013">
    <property type="component" value="Chromosome"/>
</dbReference>
<protein>
    <submittedName>
        <fullName evidence="2">Phage Tail Collar Domain</fullName>
    </submittedName>
</protein>
<organism evidence="2 3">
    <name type="scientific">Chryseobacterium taihuense</name>
    <dbReference type="NCBI Taxonomy" id="1141221"/>
    <lineage>
        <taxon>Bacteria</taxon>
        <taxon>Pseudomonadati</taxon>
        <taxon>Bacteroidota</taxon>
        <taxon>Flavobacteriia</taxon>
        <taxon>Flavobacteriales</taxon>
        <taxon>Weeksellaceae</taxon>
        <taxon>Chryseobacterium group</taxon>
        <taxon>Chryseobacterium</taxon>
    </lineage>
</organism>
<evidence type="ECO:0000313" key="3">
    <source>
        <dbReference type="Proteomes" id="UP000290013"/>
    </source>
</evidence>
<dbReference type="RefSeq" id="WP_130913452.1">
    <property type="nucleotide sequence ID" value="NZ_LR215974.1"/>
</dbReference>
<dbReference type="AlphaFoldDB" id="A0A4U8WBR2"/>
<feature type="domain" description="Phage tail collar" evidence="1">
    <location>
        <begin position="6"/>
        <end position="61"/>
    </location>
</feature>
<dbReference type="EMBL" id="LR215974">
    <property type="protein sequence ID" value="VFB02660.1"/>
    <property type="molecule type" value="Genomic_DNA"/>
</dbReference>
<name>A0A4U8WBR2_9FLAO</name>
<evidence type="ECO:0000313" key="2">
    <source>
        <dbReference type="EMBL" id="VFB02660.1"/>
    </source>
</evidence>
<dbReference type="SUPFAM" id="SSF88874">
    <property type="entry name" value="Receptor-binding domain of short tail fibre protein gp12"/>
    <property type="match status" value="1"/>
</dbReference>
<dbReference type="KEGG" id="ctai:NCTC12078_00638"/>
<sequence>MEGYIGEVRLFAGNFAPRGWAFCDGTQYSIAEYTAAYSILGSTFGGNDQTYFKVPDLRGRVAVGTGQGNGLPNVSLGEVGGTESVTMTTSQMPAHTHTANATIAFPAFSEGGDSGSPQNAILGGLQGAYSTEPADTFIAPAANSGSLSPTGGSLPFGIIQPVMATNYIICLEGIYPSRN</sequence>
<dbReference type="InterPro" id="IPR011083">
    <property type="entry name" value="Phage_tail_collar_dom"/>
</dbReference>
<evidence type="ECO:0000259" key="1">
    <source>
        <dbReference type="Pfam" id="PF07484"/>
    </source>
</evidence>
<proteinExistence type="predicted"/>
<dbReference type="Gene3D" id="3.90.1340.10">
    <property type="entry name" value="Phage tail collar domain"/>
    <property type="match status" value="1"/>
</dbReference>
<gene>
    <name evidence="2" type="ORF">NCTC12078_00638</name>
</gene>
<accession>A0A4U8WBR2</accession>
<dbReference type="Pfam" id="PF07484">
    <property type="entry name" value="Collar"/>
    <property type="match status" value="1"/>
</dbReference>
<dbReference type="InterPro" id="IPR037053">
    <property type="entry name" value="Phage_tail_collar_dom_sf"/>
</dbReference>
<reference evidence="2 3" key="1">
    <citation type="submission" date="2019-02" db="EMBL/GenBank/DDBJ databases">
        <authorList>
            <consortium name="Pathogen Informatics"/>
        </authorList>
    </citation>
    <scope>NUCLEOTIDE SEQUENCE [LARGE SCALE GENOMIC DNA]</scope>
    <source>
        <strain evidence="2 3">3012STDY6944375</strain>
    </source>
</reference>